<keyword evidence="3" id="KW-1185">Reference proteome</keyword>
<dbReference type="AlphaFoldDB" id="A0A4Y4DHU6"/>
<proteinExistence type="predicted"/>
<dbReference type="InterPro" id="IPR000182">
    <property type="entry name" value="GNAT_dom"/>
</dbReference>
<dbReference type="OrthoDB" id="5243635at2"/>
<organism evidence="2 3">
    <name type="scientific">Glutamicibacter uratoxydans</name>
    <name type="common">Arthrobacter uratoxydans</name>
    <dbReference type="NCBI Taxonomy" id="43667"/>
    <lineage>
        <taxon>Bacteria</taxon>
        <taxon>Bacillati</taxon>
        <taxon>Actinomycetota</taxon>
        <taxon>Actinomycetes</taxon>
        <taxon>Micrococcales</taxon>
        <taxon>Micrococcaceae</taxon>
        <taxon>Glutamicibacter</taxon>
    </lineage>
</organism>
<evidence type="ECO:0000259" key="1">
    <source>
        <dbReference type="PROSITE" id="PS51186"/>
    </source>
</evidence>
<dbReference type="CDD" id="cd04301">
    <property type="entry name" value="NAT_SF"/>
    <property type="match status" value="1"/>
</dbReference>
<name>A0A4Y4DHU6_GLUUR</name>
<dbReference type="GO" id="GO:0016747">
    <property type="term" value="F:acyltransferase activity, transferring groups other than amino-acyl groups"/>
    <property type="evidence" value="ECO:0007669"/>
    <property type="project" value="InterPro"/>
</dbReference>
<comment type="caution">
    <text evidence="2">The sequence shown here is derived from an EMBL/GenBank/DDBJ whole genome shotgun (WGS) entry which is preliminary data.</text>
</comment>
<dbReference type="SUPFAM" id="SSF55729">
    <property type="entry name" value="Acyl-CoA N-acyltransferases (Nat)"/>
    <property type="match status" value="1"/>
</dbReference>
<dbReference type="PROSITE" id="PS51186">
    <property type="entry name" value="GNAT"/>
    <property type="match status" value="1"/>
</dbReference>
<sequence>MGVDLRTPGPDDAQALADLHWLTWQQTYTSLLPAGYFSEQNYAARLAFWNRALADDNPALRLKVAQDDSGALLGFGFAGPPNAHRGAVHAAGLQLYSLYVLSEHHGTGLGQRLLDEVLGGDPAVLWVAKENPRAIAFYLRNGFEFDGEEVSDPHAPEIIDARMVRGA</sequence>
<dbReference type="EMBL" id="BJNY01000001">
    <property type="protein sequence ID" value="GED04819.1"/>
    <property type="molecule type" value="Genomic_DNA"/>
</dbReference>
<protein>
    <submittedName>
        <fullName evidence="2">N-acetyltransferase</fullName>
    </submittedName>
</protein>
<reference evidence="2 3" key="1">
    <citation type="submission" date="2019-06" db="EMBL/GenBank/DDBJ databases">
        <title>Whole genome shotgun sequence of Glutamicibacter uratoxydans NBRC 15515.</title>
        <authorList>
            <person name="Hosoyama A."/>
            <person name="Uohara A."/>
            <person name="Ohji S."/>
            <person name="Ichikawa N."/>
        </authorList>
    </citation>
    <scope>NUCLEOTIDE SEQUENCE [LARGE SCALE GENOMIC DNA]</scope>
    <source>
        <strain evidence="2 3">NBRC 15515</strain>
    </source>
</reference>
<evidence type="ECO:0000313" key="3">
    <source>
        <dbReference type="Proteomes" id="UP000316612"/>
    </source>
</evidence>
<accession>A0A4Y4DHU6</accession>
<dbReference type="Pfam" id="PF13508">
    <property type="entry name" value="Acetyltransf_7"/>
    <property type="match status" value="1"/>
</dbReference>
<dbReference type="Proteomes" id="UP000316612">
    <property type="component" value="Unassembled WGS sequence"/>
</dbReference>
<evidence type="ECO:0000313" key="2">
    <source>
        <dbReference type="EMBL" id="GED04819.1"/>
    </source>
</evidence>
<dbReference type="InterPro" id="IPR016181">
    <property type="entry name" value="Acyl_CoA_acyltransferase"/>
</dbReference>
<gene>
    <name evidence="2" type="ORF">AUR04nite_03510</name>
</gene>
<dbReference type="RefSeq" id="WP_141361309.1">
    <property type="nucleotide sequence ID" value="NZ_BAAAJL010000007.1"/>
</dbReference>
<dbReference type="Gene3D" id="3.40.630.30">
    <property type="match status" value="1"/>
</dbReference>
<keyword evidence="2" id="KW-0808">Transferase</keyword>
<feature type="domain" description="N-acetyltransferase" evidence="1">
    <location>
        <begin position="3"/>
        <end position="165"/>
    </location>
</feature>